<feature type="region of interest" description="Disordered" evidence="1">
    <location>
        <begin position="55"/>
        <end position="193"/>
    </location>
</feature>
<dbReference type="Proteomes" id="UP000192247">
    <property type="component" value="Unassembled WGS sequence"/>
</dbReference>
<feature type="compositionally biased region" description="Polar residues" evidence="1">
    <location>
        <begin position="183"/>
        <end position="193"/>
    </location>
</feature>
<name>A0A1V9XI00_9ACAR</name>
<accession>A0A1V9XI00</accession>
<dbReference type="InParanoid" id="A0A1V9XI00"/>
<reference evidence="2 3" key="1">
    <citation type="journal article" date="2017" name="Gigascience">
        <title>Draft genome of the honey bee ectoparasitic mite, Tropilaelaps mercedesae, is shaped by the parasitic life history.</title>
        <authorList>
            <person name="Dong X."/>
            <person name="Armstrong S.D."/>
            <person name="Xia D."/>
            <person name="Makepeace B.L."/>
            <person name="Darby A.C."/>
            <person name="Kadowaki T."/>
        </authorList>
    </citation>
    <scope>NUCLEOTIDE SEQUENCE [LARGE SCALE GENOMIC DNA]</scope>
    <source>
        <strain evidence="2">Wuxi-XJTLU</strain>
    </source>
</reference>
<comment type="caution">
    <text evidence="2">The sequence shown here is derived from an EMBL/GenBank/DDBJ whole genome shotgun (WGS) entry which is preliminary data.</text>
</comment>
<dbReference type="EMBL" id="MNPL01010581">
    <property type="protein sequence ID" value="OQR73041.1"/>
    <property type="molecule type" value="Genomic_DNA"/>
</dbReference>
<feature type="compositionally biased region" description="Basic and acidic residues" evidence="1">
    <location>
        <begin position="150"/>
        <end position="162"/>
    </location>
</feature>
<evidence type="ECO:0000313" key="3">
    <source>
        <dbReference type="Proteomes" id="UP000192247"/>
    </source>
</evidence>
<proteinExistence type="predicted"/>
<evidence type="ECO:0000256" key="1">
    <source>
        <dbReference type="SAM" id="MobiDB-lite"/>
    </source>
</evidence>
<feature type="compositionally biased region" description="Basic and acidic residues" evidence="1">
    <location>
        <begin position="100"/>
        <end position="126"/>
    </location>
</feature>
<sequence>MVGGGSGVVAALGYGRLDQEEPKYERLKGCGASSDIDPNYEQLSGVLAKEDPCYEALGGNGSNAGSDADPCYERVLHHPQLHQNGGRELLETSDETNDPNYERLPRSGDSDIEPCYERVRPPRDDSSDLEVDPCYERVGAPNTKQVPEPQYERVRKPRREDSLSSDPGYETVKKPPQVPPGGMSTSGQLPNGNGQVRLNGRPATQRALVTVNSHVLHEPDYETVNTNVSEIVML</sequence>
<keyword evidence="3" id="KW-1185">Reference proteome</keyword>
<protein>
    <submittedName>
        <fullName evidence="2">Uncharacterized protein</fullName>
    </submittedName>
</protein>
<evidence type="ECO:0000313" key="2">
    <source>
        <dbReference type="EMBL" id="OQR73041.1"/>
    </source>
</evidence>
<organism evidence="2 3">
    <name type="scientific">Tropilaelaps mercedesae</name>
    <dbReference type="NCBI Taxonomy" id="418985"/>
    <lineage>
        <taxon>Eukaryota</taxon>
        <taxon>Metazoa</taxon>
        <taxon>Ecdysozoa</taxon>
        <taxon>Arthropoda</taxon>
        <taxon>Chelicerata</taxon>
        <taxon>Arachnida</taxon>
        <taxon>Acari</taxon>
        <taxon>Parasitiformes</taxon>
        <taxon>Mesostigmata</taxon>
        <taxon>Gamasina</taxon>
        <taxon>Dermanyssoidea</taxon>
        <taxon>Laelapidae</taxon>
        <taxon>Tropilaelaps</taxon>
    </lineage>
</organism>
<dbReference type="AlphaFoldDB" id="A0A1V9XI00"/>
<gene>
    <name evidence="2" type="ORF">BIW11_09990</name>
</gene>